<gene>
    <name evidence="2" type="ORF">CGOC_LOCUS12277</name>
</gene>
<feature type="transmembrane region" description="Helical" evidence="1">
    <location>
        <begin position="84"/>
        <end position="110"/>
    </location>
</feature>
<evidence type="ECO:0000313" key="3">
    <source>
        <dbReference type="Proteomes" id="UP000271889"/>
    </source>
</evidence>
<evidence type="ECO:0000256" key="1">
    <source>
        <dbReference type="SAM" id="Phobius"/>
    </source>
</evidence>
<keyword evidence="1" id="KW-1133">Transmembrane helix</keyword>
<protein>
    <submittedName>
        <fullName evidence="2">Uncharacterized protein</fullName>
    </submittedName>
</protein>
<keyword evidence="1" id="KW-0812">Transmembrane</keyword>
<keyword evidence="1" id="KW-0472">Membrane</keyword>
<name>A0A3P7NRM9_CYLGO</name>
<dbReference type="EMBL" id="UYRV01121988">
    <property type="protein sequence ID" value="VDN33031.1"/>
    <property type="molecule type" value="Genomic_DNA"/>
</dbReference>
<reference evidence="2 3" key="1">
    <citation type="submission" date="2018-11" db="EMBL/GenBank/DDBJ databases">
        <authorList>
            <consortium name="Pathogen Informatics"/>
        </authorList>
    </citation>
    <scope>NUCLEOTIDE SEQUENCE [LARGE SCALE GENOMIC DNA]</scope>
</reference>
<accession>A0A3P7NRM9</accession>
<sequence length="175" mass="20098">MKPYLSRYKAEDVILRPGLKYTGFLIVRVDKDDKEETQTGAHYSRILDPLRPRSYRQLHLSGPAYGFSGYFKPVFLEPEDEGSVVGTFFTVLVPLLVFLTMASVLALFVLHKLVEFSSIAVFYFHVQIYYLQNHNLFFPCRSLKAPSTQIFDFHVSVVPGPSHSPDSKYEVENLR</sequence>
<dbReference type="OrthoDB" id="10519916at2759"/>
<keyword evidence="3" id="KW-1185">Reference proteome</keyword>
<evidence type="ECO:0000313" key="2">
    <source>
        <dbReference type="EMBL" id="VDN33031.1"/>
    </source>
</evidence>
<dbReference type="AlphaFoldDB" id="A0A3P7NRM9"/>
<dbReference type="Proteomes" id="UP000271889">
    <property type="component" value="Unassembled WGS sequence"/>
</dbReference>
<organism evidence="2 3">
    <name type="scientific">Cylicostephanus goldi</name>
    <name type="common">Nematode worm</name>
    <dbReference type="NCBI Taxonomy" id="71465"/>
    <lineage>
        <taxon>Eukaryota</taxon>
        <taxon>Metazoa</taxon>
        <taxon>Ecdysozoa</taxon>
        <taxon>Nematoda</taxon>
        <taxon>Chromadorea</taxon>
        <taxon>Rhabditida</taxon>
        <taxon>Rhabditina</taxon>
        <taxon>Rhabditomorpha</taxon>
        <taxon>Strongyloidea</taxon>
        <taxon>Strongylidae</taxon>
        <taxon>Cylicostephanus</taxon>
    </lineage>
</organism>
<proteinExistence type="predicted"/>